<evidence type="ECO:0000313" key="8">
    <source>
        <dbReference type="Proteomes" id="UP001370490"/>
    </source>
</evidence>
<evidence type="ECO:0000259" key="6">
    <source>
        <dbReference type="PROSITE" id="PS51011"/>
    </source>
</evidence>
<feature type="domain" description="ARID" evidence="6">
    <location>
        <begin position="121"/>
        <end position="206"/>
    </location>
</feature>
<evidence type="ECO:0000313" key="7">
    <source>
        <dbReference type="EMBL" id="KAK6916937.1"/>
    </source>
</evidence>
<evidence type="ECO:0000256" key="3">
    <source>
        <dbReference type="ARBA" id="ARBA00023163"/>
    </source>
</evidence>
<keyword evidence="8" id="KW-1185">Reference proteome</keyword>
<feature type="compositionally biased region" description="Low complexity" evidence="5">
    <location>
        <begin position="68"/>
        <end position="83"/>
    </location>
</feature>
<feature type="region of interest" description="Disordered" evidence="5">
    <location>
        <begin position="68"/>
        <end position="90"/>
    </location>
</feature>
<feature type="compositionally biased region" description="Pro residues" evidence="5">
    <location>
        <begin position="1"/>
        <end position="12"/>
    </location>
</feature>
<dbReference type="PANTHER" id="PTHR15348">
    <property type="entry name" value="AT-RICH INTERACTIVE DOMAIN-CONTAINING PROTEIN ARID DOMAIN- CONTAINING PROTEIN DEAD RINGER PROTEIN B-CELL REGULATOR OF IGH TRANSCRIPTION BRIGHT"/>
    <property type="match status" value="1"/>
</dbReference>
<sequence length="206" mass="22457">MASPPPSAPISPSPEADEMAGAADLAPLPLSCPEDDVVKCETDMIPASASLPLRCSDVVKSENDLVASAAPDSASLPLSSSEVLKSDNEEELKFNDSTADAEIANANQSFLSSDDNDSGTEEEQAAFMKELENFFRETSMEFKPPKFYGEGLNCLKLWRAVIRLGGYDKVTACKLWRQVGESFKPPKTCTTVSWTFRIFYEKVIQA</sequence>
<dbReference type="Gene3D" id="1.10.150.60">
    <property type="entry name" value="ARID DNA-binding domain"/>
    <property type="match status" value="1"/>
</dbReference>
<dbReference type="InterPro" id="IPR036431">
    <property type="entry name" value="ARID_dom_sf"/>
</dbReference>
<dbReference type="InterPro" id="IPR045147">
    <property type="entry name" value="ARI3A/B/C"/>
</dbReference>
<keyword evidence="2 7" id="KW-0238">DNA-binding</keyword>
<evidence type="ECO:0000256" key="2">
    <source>
        <dbReference type="ARBA" id="ARBA00023125"/>
    </source>
</evidence>
<evidence type="ECO:0000256" key="5">
    <source>
        <dbReference type="SAM" id="MobiDB-lite"/>
    </source>
</evidence>
<proteinExistence type="predicted"/>
<evidence type="ECO:0000256" key="4">
    <source>
        <dbReference type="ARBA" id="ARBA00023242"/>
    </source>
</evidence>
<dbReference type="AlphaFoldDB" id="A0AAN8YXV3"/>
<dbReference type="SMART" id="SM01014">
    <property type="entry name" value="ARID"/>
    <property type="match status" value="1"/>
</dbReference>
<feature type="region of interest" description="Disordered" evidence="5">
    <location>
        <begin position="1"/>
        <end position="28"/>
    </location>
</feature>
<dbReference type="FunFam" id="1.10.150.60:FF:000018">
    <property type="entry name" value="AT-rich interactive domain-containing protein 3"/>
    <property type="match status" value="1"/>
</dbReference>
<dbReference type="Proteomes" id="UP001370490">
    <property type="component" value="Unassembled WGS sequence"/>
</dbReference>
<organism evidence="7 8">
    <name type="scientific">Dillenia turbinata</name>
    <dbReference type="NCBI Taxonomy" id="194707"/>
    <lineage>
        <taxon>Eukaryota</taxon>
        <taxon>Viridiplantae</taxon>
        <taxon>Streptophyta</taxon>
        <taxon>Embryophyta</taxon>
        <taxon>Tracheophyta</taxon>
        <taxon>Spermatophyta</taxon>
        <taxon>Magnoliopsida</taxon>
        <taxon>eudicotyledons</taxon>
        <taxon>Gunneridae</taxon>
        <taxon>Pentapetalae</taxon>
        <taxon>Dilleniales</taxon>
        <taxon>Dilleniaceae</taxon>
        <taxon>Dillenia</taxon>
    </lineage>
</organism>
<keyword evidence="1" id="KW-0805">Transcription regulation</keyword>
<name>A0AAN8YXV3_9MAGN</name>
<keyword evidence="3" id="KW-0804">Transcription</keyword>
<accession>A0AAN8YXV3</accession>
<dbReference type="PANTHER" id="PTHR15348:SF0">
    <property type="entry name" value="PROTEIN DEAD RINGER"/>
    <property type="match status" value="1"/>
</dbReference>
<protein>
    <submittedName>
        <fullName evidence="7">ARID DNA-binding domain</fullName>
    </submittedName>
</protein>
<dbReference type="InterPro" id="IPR001606">
    <property type="entry name" value="ARID_dom"/>
</dbReference>
<dbReference type="SUPFAM" id="SSF46774">
    <property type="entry name" value="ARID-like"/>
    <property type="match status" value="1"/>
</dbReference>
<comment type="caution">
    <text evidence="7">The sequence shown here is derived from an EMBL/GenBank/DDBJ whole genome shotgun (WGS) entry which is preliminary data.</text>
</comment>
<dbReference type="CDD" id="cd16100">
    <property type="entry name" value="ARID"/>
    <property type="match status" value="1"/>
</dbReference>
<dbReference type="GO" id="GO:0003677">
    <property type="term" value="F:DNA binding"/>
    <property type="evidence" value="ECO:0007669"/>
    <property type="project" value="UniProtKB-KW"/>
</dbReference>
<keyword evidence="4" id="KW-0539">Nucleus</keyword>
<dbReference type="GO" id="GO:0006357">
    <property type="term" value="P:regulation of transcription by RNA polymerase II"/>
    <property type="evidence" value="ECO:0007669"/>
    <property type="project" value="InterPro"/>
</dbReference>
<reference evidence="7 8" key="1">
    <citation type="submission" date="2023-12" db="EMBL/GenBank/DDBJ databases">
        <title>A high-quality genome assembly for Dillenia turbinata (Dilleniales).</title>
        <authorList>
            <person name="Chanderbali A."/>
        </authorList>
    </citation>
    <scope>NUCLEOTIDE SEQUENCE [LARGE SCALE GENOMIC DNA]</scope>
    <source>
        <strain evidence="7">LSX21</strain>
        <tissue evidence="7">Leaf</tissue>
    </source>
</reference>
<dbReference type="GO" id="GO:0005634">
    <property type="term" value="C:nucleus"/>
    <property type="evidence" value="ECO:0007669"/>
    <property type="project" value="TreeGrafter"/>
</dbReference>
<evidence type="ECO:0000256" key="1">
    <source>
        <dbReference type="ARBA" id="ARBA00023015"/>
    </source>
</evidence>
<dbReference type="Pfam" id="PF01388">
    <property type="entry name" value="ARID"/>
    <property type="match status" value="1"/>
</dbReference>
<dbReference type="SMART" id="SM00501">
    <property type="entry name" value="BRIGHT"/>
    <property type="match status" value="1"/>
</dbReference>
<dbReference type="PROSITE" id="PS51011">
    <property type="entry name" value="ARID"/>
    <property type="match status" value="1"/>
</dbReference>
<gene>
    <name evidence="7" type="ORF">RJ641_017688</name>
</gene>
<dbReference type="EMBL" id="JBAMMX010000023">
    <property type="protein sequence ID" value="KAK6916937.1"/>
    <property type="molecule type" value="Genomic_DNA"/>
</dbReference>